<evidence type="ECO:0000256" key="9">
    <source>
        <dbReference type="PIRNR" id="PIRNR016636"/>
    </source>
</evidence>
<keyword evidence="5 10" id="KW-0812">Transmembrane</keyword>
<comment type="subcellular location">
    <subcellularLocation>
        <location evidence="1">Cell membrane</location>
        <topology evidence="1">Multi-pass membrane protein</topology>
    </subcellularLocation>
</comment>
<evidence type="ECO:0008006" key="13">
    <source>
        <dbReference type="Google" id="ProtNLM"/>
    </source>
</evidence>
<dbReference type="InterPro" id="IPR024194">
    <property type="entry name" value="Ac/AlaTfrase_AlgI/DltB"/>
</dbReference>
<feature type="transmembrane region" description="Helical" evidence="10">
    <location>
        <begin position="180"/>
        <end position="205"/>
    </location>
</feature>
<dbReference type="GO" id="GO:0016746">
    <property type="term" value="F:acyltransferase activity"/>
    <property type="evidence" value="ECO:0007669"/>
    <property type="project" value="UniProtKB-KW"/>
</dbReference>
<evidence type="ECO:0000256" key="6">
    <source>
        <dbReference type="ARBA" id="ARBA00022989"/>
    </source>
</evidence>
<dbReference type="GO" id="GO:0005886">
    <property type="term" value="C:plasma membrane"/>
    <property type="evidence" value="ECO:0007669"/>
    <property type="project" value="UniProtKB-SubCell"/>
</dbReference>
<evidence type="ECO:0000256" key="8">
    <source>
        <dbReference type="ARBA" id="ARBA00023315"/>
    </source>
</evidence>
<dbReference type="InterPro" id="IPR024024">
    <property type="entry name" value="DltB"/>
</dbReference>
<name>U2Q7C4_9BACL</name>
<gene>
    <name evidence="11" type="ORF">HMPREF1983_00712</name>
</gene>
<evidence type="ECO:0000256" key="4">
    <source>
        <dbReference type="ARBA" id="ARBA00022679"/>
    </source>
</evidence>
<dbReference type="Proteomes" id="UP000016637">
    <property type="component" value="Unassembled WGS sequence"/>
</dbReference>
<organism evidence="11 12">
    <name type="scientific">Gemella bergeri ATCC 700627</name>
    <dbReference type="NCBI Taxonomy" id="1321820"/>
    <lineage>
        <taxon>Bacteria</taxon>
        <taxon>Bacillati</taxon>
        <taxon>Bacillota</taxon>
        <taxon>Bacilli</taxon>
        <taxon>Bacillales</taxon>
        <taxon>Gemellaceae</taxon>
        <taxon>Gemella</taxon>
    </lineage>
</organism>
<feature type="transmembrane region" description="Helical" evidence="10">
    <location>
        <begin position="352"/>
        <end position="372"/>
    </location>
</feature>
<feature type="transmembrane region" description="Helical" evidence="10">
    <location>
        <begin position="30"/>
        <end position="46"/>
    </location>
</feature>
<dbReference type="PANTHER" id="PTHR13285">
    <property type="entry name" value="ACYLTRANSFERASE"/>
    <property type="match status" value="1"/>
</dbReference>
<reference evidence="11 12" key="1">
    <citation type="submission" date="2013-08" db="EMBL/GenBank/DDBJ databases">
        <authorList>
            <person name="Weinstock G."/>
            <person name="Sodergren E."/>
            <person name="Wylie T."/>
            <person name="Fulton L."/>
            <person name="Fulton R."/>
            <person name="Fronick C."/>
            <person name="O'Laughlin M."/>
            <person name="Godfrey J."/>
            <person name="Miner T."/>
            <person name="Herter B."/>
            <person name="Appelbaum E."/>
            <person name="Cordes M."/>
            <person name="Lek S."/>
            <person name="Wollam A."/>
            <person name="Pepin K.H."/>
            <person name="Palsikar V.B."/>
            <person name="Mitreva M."/>
            <person name="Wilson R.K."/>
        </authorList>
    </citation>
    <scope>NUCLEOTIDE SEQUENCE [LARGE SCALE GENOMIC DNA]</scope>
    <source>
        <strain evidence="11 12">ATCC 700627</strain>
    </source>
</reference>
<comment type="caution">
    <text evidence="11">The sequence shown here is derived from an EMBL/GenBank/DDBJ whole genome shotgun (WGS) entry which is preliminary data.</text>
</comment>
<accession>U2Q7C4</accession>
<dbReference type="EMBL" id="AWVP01000044">
    <property type="protein sequence ID" value="ERK58685.1"/>
    <property type="molecule type" value="Genomic_DNA"/>
</dbReference>
<dbReference type="InterPro" id="IPR004299">
    <property type="entry name" value="MBOAT_fam"/>
</dbReference>
<dbReference type="eggNOG" id="COG1696">
    <property type="taxonomic scope" value="Bacteria"/>
</dbReference>
<feature type="transmembrane region" description="Helical" evidence="10">
    <location>
        <begin position="52"/>
        <end position="70"/>
    </location>
</feature>
<evidence type="ECO:0000256" key="5">
    <source>
        <dbReference type="ARBA" id="ARBA00022692"/>
    </source>
</evidence>
<feature type="transmembrane region" description="Helical" evidence="10">
    <location>
        <begin position="217"/>
        <end position="242"/>
    </location>
</feature>
<dbReference type="GO" id="GO:0070395">
    <property type="term" value="P:lipoteichoic acid biosynthetic process"/>
    <property type="evidence" value="ECO:0007669"/>
    <property type="project" value="InterPro"/>
</dbReference>
<dbReference type="Pfam" id="PF03062">
    <property type="entry name" value="MBOAT"/>
    <property type="match status" value="1"/>
</dbReference>
<keyword evidence="7 9" id="KW-0472">Membrane</keyword>
<dbReference type="RefSeq" id="WP_021753357.1">
    <property type="nucleotide sequence ID" value="NZ_KI271860.1"/>
</dbReference>
<dbReference type="HOGENOM" id="CLU_025255_2_0_9"/>
<dbReference type="PANTHER" id="PTHR13285:SF23">
    <property type="entry name" value="TEICHOIC ACID D-ALANYLTRANSFERASE"/>
    <property type="match status" value="1"/>
</dbReference>
<dbReference type="PIRSF" id="PIRSF016636">
    <property type="entry name" value="AlgI_DltB"/>
    <property type="match status" value="1"/>
</dbReference>
<feature type="transmembrane region" description="Helical" evidence="10">
    <location>
        <begin position="82"/>
        <end position="108"/>
    </location>
</feature>
<keyword evidence="12" id="KW-1185">Reference proteome</keyword>
<evidence type="ECO:0000256" key="1">
    <source>
        <dbReference type="ARBA" id="ARBA00004651"/>
    </source>
</evidence>
<comment type="similarity">
    <text evidence="2 9">Belongs to the membrane-bound acyltransferase family.</text>
</comment>
<dbReference type="AlphaFoldDB" id="U2Q7C4"/>
<dbReference type="PATRIC" id="fig|1321820.3.peg.696"/>
<keyword evidence="6 10" id="KW-1133">Transmembrane helix</keyword>
<evidence type="ECO:0000256" key="2">
    <source>
        <dbReference type="ARBA" id="ARBA00010323"/>
    </source>
</evidence>
<feature type="transmembrane region" description="Helical" evidence="10">
    <location>
        <begin position="320"/>
        <end position="337"/>
    </location>
</feature>
<protein>
    <recommendedName>
        <fullName evidence="13">Teichoic acid D-alanyltransferase</fullName>
    </recommendedName>
</protein>
<dbReference type="InterPro" id="IPR051085">
    <property type="entry name" value="MB_O-acyltransferase"/>
</dbReference>
<keyword evidence="8 9" id="KW-0012">Acyltransferase</keyword>
<dbReference type="NCBIfam" id="TIGR04091">
    <property type="entry name" value="LTA_dltB"/>
    <property type="match status" value="1"/>
</dbReference>
<sequence>MNYFEGNEFFFFLIIALLVGFILKLFRKNIEYYILLLSIVFAGVIYGKSMSMLGWLVIFIIFEYLLVFIAQRNTNNKKLLKLLIFISITPLVFNKIFTLINIHLFAFIGISYMSFKTIQIIVEVYDGVIKEKILPIEYLNFLLFFPTISSGPIDRSRRFKEDIKNNLSKKEYLELAGEGIYRLILGLLYKLVISTYCYHYLVMLANHGTFFYSIKYMYLYTLYLFFDFAGYSLMAVGSSNILGVKTPLNFNKPFLSIDIKDFWNRWHITLSIWLRDFVFSRIFISATKKKIFKTRLNTAVYAYMINMTLMGLWHGLTFSYITYGIYHGILMSCFEYYQKKAKFYKKNRNKKWYKIVSWFITLNLIAIGLFIFSGEAEKVIRAILKV</sequence>
<evidence type="ECO:0000256" key="7">
    <source>
        <dbReference type="ARBA" id="ARBA00023136"/>
    </source>
</evidence>
<evidence type="ECO:0000256" key="10">
    <source>
        <dbReference type="SAM" id="Phobius"/>
    </source>
</evidence>
<evidence type="ECO:0000313" key="12">
    <source>
        <dbReference type="Proteomes" id="UP000016637"/>
    </source>
</evidence>
<evidence type="ECO:0000256" key="3">
    <source>
        <dbReference type="ARBA" id="ARBA00022475"/>
    </source>
</evidence>
<keyword evidence="4 9" id="KW-0808">Transferase</keyword>
<proteinExistence type="inferred from homology"/>
<feature type="transmembrane region" description="Helical" evidence="10">
    <location>
        <begin position="6"/>
        <end position="23"/>
    </location>
</feature>
<evidence type="ECO:0000313" key="11">
    <source>
        <dbReference type="EMBL" id="ERK58685.1"/>
    </source>
</evidence>
<keyword evidence="3 9" id="KW-1003">Cell membrane</keyword>